<organism evidence="3 4">
    <name type="scientific">Paractinoplanes lichenicola</name>
    <dbReference type="NCBI Taxonomy" id="2802976"/>
    <lineage>
        <taxon>Bacteria</taxon>
        <taxon>Bacillati</taxon>
        <taxon>Actinomycetota</taxon>
        <taxon>Actinomycetes</taxon>
        <taxon>Micromonosporales</taxon>
        <taxon>Micromonosporaceae</taxon>
        <taxon>Paractinoplanes</taxon>
    </lineage>
</organism>
<gene>
    <name evidence="3" type="ORF">JKJ07_42425</name>
</gene>
<reference evidence="3 4" key="1">
    <citation type="submission" date="2021-01" db="EMBL/GenBank/DDBJ databases">
        <title>Actinoplanes sp. nov. LDG1-01 isolated from lichen.</title>
        <authorList>
            <person name="Saeng-In P."/>
            <person name="Phongsopitanun W."/>
            <person name="Kanchanasin P."/>
            <person name="Yuki M."/>
            <person name="Kudo T."/>
            <person name="Ohkuma M."/>
            <person name="Tanasupawat S."/>
        </authorList>
    </citation>
    <scope>NUCLEOTIDE SEQUENCE [LARGE SCALE GENOMIC DNA]</scope>
    <source>
        <strain evidence="3 4">LDG1-01</strain>
    </source>
</reference>
<evidence type="ECO:0000256" key="1">
    <source>
        <dbReference type="SAM" id="Phobius"/>
    </source>
</evidence>
<evidence type="ECO:0000313" key="4">
    <source>
        <dbReference type="Proteomes" id="UP000598996"/>
    </source>
</evidence>
<keyword evidence="4" id="KW-1185">Reference proteome</keyword>
<dbReference type="Proteomes" id="UP000598996">
    <property type="component" value="Unassembled WGS sequence"/>
</dbReference>
<feature type="transmembrane region" description="Helical" evidence="1">
    <location>
        <begin position="58"/>
        <end position="78"/>
    </location>
</feature>
<keyword evidence="1" id="KW-0472">Membrane</keyword>
<feature type="transmembrane region" description="Helical" evidence="1">
    <location>
        <begin position="34"/>
        <end position="52"/>
    </location>
</feature>
<feature type="domain" description="Low molecular weight protein antigen 6 PH" evidence="2">
    <location>
        <begin position="87"/>
        <end position="167"/>
    </location>
</feature>
<keyword evidence="1" id="KW-0812">Transmembrane</keyword>
<dbReference type="Pfam" id="PF10756">
    <property type="entry name" value="bPH_6"/>
    <property type="match status" value="1"/>
</dbReference>
<protein>
    <submittedName>
        <fullName evidence="3">PH domain-containing protein</fullName>
    </submittedName>
</protein>
<dbReference type="InterPro" id="IPR019692">
    <property type="entry name" value="CFP-6_PH"/>
</dbReference>
<keyword evidence="1" id="KW-1133">Transmembrane helix</keyword>
<sequence>MCVCAYSRGDDESLLDFYVVETWERPYTPGAGRWLVIGWEAFALALLAWSSIETFGLGWHGVRLVTCALAVIWVLGAYRILQMGAYVSPDGLRIHGLLRSRTIPWDQIAHVRLHEVNHRIGPWRIPSGLTVLIERRDGTTVDTELWAQGVDFHSRPKVFRAVYRELRERHLAAQNA</sequence>
<comment type="caution">
    <text evidence="3">The sequence shown here is derived from an EMBL/GenBank/DDBJ whole genome shotgun (WGS) entry which is preliminary data.</text>
</comment>
<evidence type="ECO:0000313" key="3">
    <source>
        <dbReference type="EMBL" id="MBL7260962.1"/>
    </source>
</evidence>
<name>A0ABS1W2L6_9ACTN</name>
<proteinExistence type="predicted"/>
<evidence type="ECO:0000259" key="2">
    <source>
        <dbReference type="Pfam" id="PF10756"/>
    </source>
</evidence>
<dbReference type="EMBL" id="JAENHO010000016">
    <property type="protein sequence ID" value="MBL7260962.1"/>
    <property type="molecule type" value="Genomic_DNA"/>
</dbReference>
<accession>A0ABS1W2L6</accession>